<comment type="caution">
    <text evidence="1">The sequence shown here is derived from an EMBL/GenBank/DDBJ whole genome shotgun (WGS) entry which is preliminary data.</text>
</comment>
<dbReference type="Proteomes" id="UP000289152">
    <property type="component" value="Unassembled WGS sequence"/>
</dbReference>
<reference evidence="1 2" key="1">
    <citation type="submission" date="2016-06" db="EMBL/GenBank/DDBJ databases">
        <title>Evolution of pathogenesis and genome organization in the Tremellales.</title>
        <authorList>
            <person name="Cuomo C."/>
            <person name="Litvintseva A."/>
            <person name="Heitman J."/>
            <person name="Chen Y."/>
            <person name="Sun S."/>
            <person name="Springer D."/>
            <person name="Dromer F."/>
            <person name="Young S."/>
            <person name="Zeng Q."/>
            <person name="Chapman S."/>
            <person name="Gujja S."/>
            <person name="Saif S."/>
            <person name="Birren B."/>
        </authorList>
    </citation>
    <scope>NUCLEOTIDE SEQUENCE [LARGE SCALE GENOMIC DNA]</scope>
    <source>
        <strain evidence="1 2">ATCC 28783</strain>
    </source>
</reference>
<dbReference type="InParanoid" id="A0A4Q1BGP8"/>
<gene>
    <name evidence="1" type="ORF">M231_05980</name>
</gene>
<proteinExistence type="predicted"/>
<organism evidence="1 2">
    <name type="scientific">Tremella mesenterica</name>
    <name type="common">Jelly fungus</name>
    <dbReference type="NCBI Taxonomy" id="5217"/>
    <lineage>
        <taxon>Eukaryota</taxon>
        <taxon>Fungi</taxon>
        <taxon>Dikarya</taxon>
        <taxon>Basidiomycota</taxon>
        <taxon>Agaricomycotina</taxon>
        <taxon>Tremellomycetes</taxon>
        <taxon>Tremellales</taxon>
        <taxon>Tremellaceae</taxon>
        <taxon>Tremella</taxon>
    </lineage>
</organism>
<dbReference type="VEuPathDB" id="FungiDB:TREMEDRAFT_63919"/>
<dbReference type="EMBL" id="SDIL01000088">
    <property type="protein sequence ID" value="RXK36745.1"/>
    <property type="molecule type" value="Genomic_DNA"/>
</dbReference>
<evidence type="ECO:0000313" key="2">
    <source>
        <dbReference type="Proteomes" id="UP000289152"/>
    </source>
</evidence>
<accession>A0A4Q1BGP8</accession>
<evidence type="ECO:0000313" key="1">
    <source>
        <dbReference type="EMBL" id="RXK36745.1"/>
    </source>
</evidence>
<protein>
    <submittedName>
        <fullName evidence="1">Uncharacterized protein</fullName>
    </submittedName>
</protein>
<sequence>MVPEHATNVDDTHKDALAGMPLDAIMDRPGDARLSVKLSSHFADPSAGILLKAGPTYFRVHEWNLKKDCGLFRKIIDPVDQFREKPKLKKLDLKELMEARSLSDRWECPSFADAVDKALDEKVMENPWNVFKAASQIDNVDLAKRCLKAIGHNPAVNSKLAEWNTATLALDFFDGVTVNFVAELIRLQRQPASEGIRAGFKRTQSKTKSVEELWDRIAYKFAPKALDT</sequence>
<dbReference type="AlphaFoldDB" id="A0A4Q1BGP8"/>
<name>A0A4Q1BGP8_TREME</name>
<keyword evidence="2" id="KW-1185">Reference proteome</keyword>